<feature type="transmembrane region" description="Helical" evidence="6">
    <location>
        <begin position="176"/>
        <end position="195"/>
    </location>
</feature>
<evidence type="ECO:0000313" key="8">
    <source>
        <dbReference type="EMBL" id="PWR13624.1"/>
    </source>
</evidence>
<keyword evidence="5 6" id="KW-0472">Membrane</keyword>
<feature type="transmembrane region" description="Helical" evidence="6">
    <location>
        <begin position="221"/>
        <end position="242"/>
    </location>
</feature>
<dbReference type="EMBL" id="QGKS01000258">
    <property type="protein sequence ID" value="PWR13624.1"/>
    <property type="molecule type" value="Genomic_DNA"/>
</dbReference>
<dbReference type="GO" id="GO:0022857">
    <property type="term" value="F:transmembrane transporter activity"/>
    <property type="evidence" value="ECO:0007669"/>
    <property type="project" value="InterPro"/>
</dbReference>
<evidence type="ECO:0000256" key="3">
    <source>
        <dbReference type="ARBA" id="ARBA00022692"/>
    </source>
</evidence>
<feature type="transmembrane region" description="Helical" evidence="6">
    <location>
        <begin position="148"/>
        <end position="170"/>
    </location>
</feature>
<evidence type="ECO:0000259" key="7">
    <source>
        <dbReference type="PROSITE" id="PS50850"/>
    </source>
</evidence>
<dbReference type="CDD" id="cd17324">
    <property type="entry name" value="MFS_NepI_like"/>
    <property type="match status" value="1"/>
</dbReference>
<dbReference type="Proteomes" id="UP000246050">
    <property type="component" value="Unassembled WGS sequence"/>
</dbReference>
<dbReference type="OrthoDB" id="106589at2"/>
<dbReference type="InterPro" id="IPR036259">
    <property type="entry name" value="MFS_trans_sf"/>
</dbReference>
<dbReference type="RefSeq" id="WP_109803053.1">
    <property type="nucleotide sequence ID" value="NZ_QGKS01000258.1"/>
</dbReference>
<comment type="subcellular location">
    <subcellularLocation>
        <location evidence="1">Cell membrane</location>
        <topology evidence="1">Multi-pass membrane protein</topology>
    </subcellularLocation>
</comment>
<dbReference type="Pfam" id="PF07690">
    <property type="entry name" value="MFS_1"/>
    <property type="match status" value="1"/>
</dbReference>
<reference evidence="8 9" key="1">
    <citation type="submission" date="2018-05" db="EMBL/GenBank/DDBJ databases">
        <title>Micromonosporas from Atacama Desert.</title>
        <authorList>
            <person name="Carro L."/>
            <person name="Golinska P."/>
            <person name="Klenk H.-P."/>
            <person name="Goodfellow M."/>
        </authorList>
    </citation>
    <scope>NUCLEOTIDE SEQUENCE [LARGE SCALE GENOMIC DNA]</scope>
    <source>
        <strain evidence="8 9">4G51</strain>
    </source>
</reference>
<dbReference type="AlphaFoldDB" id="A0A317DGP6"/>
<evidence type="ECO:0000256" key="5">
    <source>
        <dbReference type="ARBA" id="ARBA00023136"/>
    </source>
</evidence>
<evidence type="ECO:0000256" key="1">
    <source>
        <dbReference type="ARBA" id="ARBA00004651"/>
    </source>
</evidence>
<feature type="transmembrane region" description="Helical" evidence="6">
    <location>
        <begin position="27"/>
        <end position="49"/>
    </location>
</feature>
<dbReference type="PANTHER" id="PTHR43124">
    <property type="entry name" value="PURINE EFFLUX PUMP PBUE"/>
    <property type="match status" value="1"/>
</dbReference>
<dbReference type="GO" id="GO:0005886">
    <property type="term" value="C:plasma membrane"/>
    <property type="evidence" value="ECO:0007669"/>
    <property type="project" value="UniProtKB-SubCell"/>
</dbReference>
<feature type="transmembrane region" description="Helical" evidence="6">
    <location>
        <begin position="254"/>
        <end position="274"/>
    </location>
</feature>
<dbReference type="SUPFAM" id="SSF103473">
    <property type="entry name" value="MFS general substrate transporter"/>
    <property type="match status" value="1"/>
</dbReference>
<feature type="transmembrane region" description="Helical" evidence="6">
    <location>
        <begin position="343"/>
        <end position="367"/>
    </location>
</feature>
<feature type="transmembrane region" description="Helical" evidence="6">
    <location>
        <begin position="309"/>
        <end position="331"/>
    </location>
</feature>
<feature type="transmembrane region" description="Helical" evidence="6">
    <location>
        <begin position="61"/>
        <end position="81"/>
    </location>
</feature>
<dbReference type="PANTHER" id="PTHR43124:SF3">
    <property type="entry name" value="CHLORAMPHENICOL EFFLUX PUMP RV0191"/>
    <property type="match status" value="1"/>
</dbReference>
<feature type="domain" description="Major facilitator superfamily (MFS) profile" evidence="7">
    <location>
        <begin position="24"/>
        <end position="397"/>
    </location>
</feature>
<dbReference type="InterPro" id="IPR011701">
    <property type="entry name" value="MFS"/>
</dbReference>
<evidence type="ECO:0000256" key="2">
    <source>
        <dbReference type="ARBA" id="ARBA00022475"/>
    </source>
</evidence>
<evidence type="ECO:0000313" key="9">
    <source>
        <dbReference type="Proteomes" id="UP000246050"/>
    </source>
</evidence>
<feature type="transmembrane region" description="Helical" evidence="6">
    <location>
        <begin position="93"/>
        <end position="111"/>
    </location>
</feature>
<feature type="transmembrane region" description="Helical" evidence="6">
    <location>
        <begin position="373"/>
        <end position="391"/>
    </location>
</feature>
<dbReference type="InterPro" id="IPR020846">
    <property type="entry name" value="MFS_dom"/>
</dbReference>
<comment type="caution">
    <text evidence="8">The sequence shown here is derived from an EMBL/GenBank/DDBJ whole genome shotgun (WGS) entry which is preliminary data.</text>
</comment>
<protein>
    <submittedName>
        <fullName evidence="8">MFS transporter</fullName>
    </submittedName>
</protein>
<accession>A0A317DGP6</accession>
<keyword evidence="3 6" id="KW-0812">Transmembrane</keyword>
<dbReference type="Gene3D" id="1.20.1250.20">
    <property type="entry name" value="MFS general substrate transporter like domains"/>
    <property type="match status" value="1"/>
</dbReference>
<feature type="transmembrane region" description="Helical" evidence="6">
    <location>
        <begin position="117"/>
        <end position="136"/>
    </location>
</feature>
<keyword evidence="2" id="KW-1003">Cell membrane</keyword>
<evidence type="ECO:0000256" key="6">
    <source>
        <dbReference type="SAM" id="Phobius"/>
    </source>
</evidence>
<proteinExistence type="predicted"/>
<feature type="transmembrane region" description="Helical" evidence="6">
    <location>
        <begin position="286"/>
        <end position="303"/>
    </location>
</feature>
<dbReference type="InterPro" id="IPR050189">
    <property type="entry name" value="MFS_Efflux_Transporters"/>
</dbReference>
<gene>
    <name evidence="8" type="ORF">DKT69_20040</name>
</gene>
<dbReference type="PROSITE" id="PS50850">
    <property type="entry name" value="MFS"/>
    <property type="match status" value="1"/>
</dbReference>
<organism evidence="8 9">
    <name type="scientific">Micromonospora sicca</name>
    <dbReference type="NCBI Taxonomy" id="2202420"/>
    <lineage>
        <taxon>Bacteria</taxon>
        <taxon>Bacillati</taxon>
        <taxon>Actinomycetota</taxon>
        <taxon>Actinomycetes</taxon>
        <taxon>Micromonosporales</taxon>
        <taxon>Micromonosporaceae</taxon>
        <taxon>Micromonospora</taxon>
    </lineage>
</organism>
<keyword evidence="4 6" id="KW-1133">Transmembrane helix</keyword>
<name>A0A317DGP6_9ACTN</name>
<evidence type="ECO:0000256" key="4">
    <source>
        <dbReference type="ARBA" id="ARBA00022989"/>
    </source>
</evidence>
<sequence length="403" mass="41295">MRRTSTRYHPAPGALASEPVSRGNLRLLQLTSFTSALDRASIAPIILLIARDLHRSVDAVALVATSYFFAYGIMQLVWAMVSERLGRVRTMRLALALACLSGAFSVVAPGLPALLAARTIAGATFAAAVPGALIYIGDMLPMQRRQPALADLATGTALGLTIGTVAAAVVAEHLGWRSAFAVTAVVAGVLAVLLSRLPEPRRGPRQPLFGRLPALARNRGALLVLSISWLEGFTVLGFLVFVPTVLQTQGASPSVSGLVVAVYGIGVVASAAGVKRLARRRSPGAIIGAGGACLIAAFTLLAMSRSAVAAFGACALLGAAWALMHTSLQAWATDVAPESRALVVSAFAAMLFIGNAAGTYVGGLLLAGPANPLLFVLPAAIGVPLSVVATFGRSQHVASTPAG</sequence>